<dbReference type="SMART" id="SM01007">
    <property type="entry name" value="Aldolase_II"/>
    <property type="match status" value="1"/>
</dbReference>
<evidence type="ECO:0000256" key="1">
    <source>
        <dbReference type="ARBA" id="ARBA00037961"/>
    </source>
</evidence>
<reference evidence="3" key="2">
    <citation type="submission" date="2020-09" db="EMBL/GenBank/DDBJ databases">
        <authorList>
            <person name="Sun Q."/>
            <person name="Kim S."/>
        </authorList>
    </citation>
    <scope>NUCLEOTIDE SEQUENCE</scope>
    <source>
        <strain evidence="3">KCTC 42590</strain>
    </source>
</reference>
<feature type="domain" description="Class II aldolase/adducin N-terminal" evidence="2">
    <location>
        <begin position="25"/>
        <end position="207"/>
    </location>
</feature>
<evidence type="ECO:0000313" key="3">
    <source>
        <dbReference type="EMBL" id="GHF20579.1"/>
    </source>
</evidence>
<dbReference type="RefSeq" id="WP_191251280.1">
    <property type="nucleotide sequence ID" value="NZ_BNCI01000001.1"/>
</dbReference>
<dbReference type="NCBIfam" id="NF005451">
    <property type="entry name" value="PRK07044.1"/>
    <property type="match status" value="1"/>
</dbReference>
<organism evidence="3 4">
    <name type="scientific">Kordiimonas sediminis</name>
    <dbReference type="NCBI Taxonomy" id="1735581"/>
    <lineage>
        <taxon>Bacteria</taxon>
        <taxon>Pseudomonadati</taxon>
        <taxon>Pseudomonadota</taxon>
        <taxon>Alphaproteobacteria</taxon>
        <taxon>Kordiimonadales</taxon>
        <taxon>Kordiimonadaceae</taxon>
        <taxon>Kordiimonas</taxon>
    </lineage>
</organism>
<reference evidence="3" key="1">
    <citation type="journal article" date="2014" name="Int. J. Syst. Evol. Microbiol.">
        <title>Complete genome sequence of Corynebacterium casei LMG S-19264T (=DSM 44701T), isolated from a smear-ripened cheese.</title>
        <authorList>
            <consortium name="US DOE Joint Genome Institute (JGI-PGF)"/>
            <person name="Walter F."/>
            <person name="Albersmeier A."/>
            <person name="Kalinowski J."/>
            <person name="Ruckert C."/>
        </authorList>
    </citation>
    <scope>NUCLEOTIDE SEQUENCE</scope>
    <source>
        <strain evidence="3">KCTC 42590</strain>
    </source>
</reference>
<dbReference type="GO" id="GO:0051015">
    <property type="term" value="F:actin filament binding"/>
    <property type="evidence" value="ECO:0007669"/>
    <property type="project" value="TreeGrafter"/>
</dbReference>
<dbReference type="InterPro" id="IPR051017">
    <property type="entry name" value="Aldolase-II_Adducin_sf"/>
</dbReference>
<dbReference type="PANTHER" id="PTHR10672:SF3">
    <property type="entry name" value="PROTEIN HU-LI TAI SHAO"/>
    <property type="match status" value="1"/>
</dbReference>
<dbReference type="Gene3D" id="3.40.225.10">
    <property type="entry name" value="Class II aldolase/adducin N-terminal domain"/>
    <property type="match status" value="1"/>
</dbReference>
<proteinExistence type="inferred from homology"/>
<dbReference type="InterPro" id="IPR001303">
    <property type="entry name" value="Aldolase_II/adducin_N"/>
</dbReference>
<dbReference type="SUPFAM" id="SSF53639">
    <property type="entry name" value="AraD/HMP-PK domain-like"/>
    <property type="match status" value="1"/>
</dbReference>
<evidence type="ECO:0000313" key="4">
    <source>
        <dbReference type="Proteomes" id="UP000630923"/>
    </source>
</evidence>
<dbReference type="Proteomes" id="UP000630923">
    <property type="component" value="Unassembled WGS sequence"/>
</dbReference>
<name>A0A919ARI4_9PROT</name>
<accession>A0A919ARI4</accession>
<dbReference type="AlphaFoldDB" id="A0A919ARI4"/>
<protein>
    <submittedName>
        <fullName evidence="3">Class II aldolase</fullName>
    </submittedName>
</protein>
<dbReference type="PANTHER" id="PTHR10672">
    <property type="entry name" value="ADDUCIN"/>
    <property type="match status" value="1"/>
</dbReference>
<comment type="similarity">
    <text evidence="1">Belongs to the aldolase class II family.</text>
</comment>
<sequence>MANGGRLEIESVKDKVSAEEWKIRQDLAGCYRAVAAFGWDDLIYTHLTARVPTEDGSHAFLINPLGLMFDEITASSLVKIDTDGNKLMDSPFPVNAAGFTIHSAIHTANENAGCVMHLHTPYGIAVSNLKEGLSPTCQSAIFPWAKIAYHDYEGLAVRPDEKERLVANMGDKEVLILRNHGTLTVGSSVGEAFQYMYFLEFACKTQILTMSAGGERHEMADWAMENTIRDMMKPTGEQGIQMMWSAMMRRMERLDPSFLD</sequence>
<keyword evidence="4" id="KW-1185">Reference proteome</keyword>
<comment type="caution">
    <text evidence="3">The sequence shown here is derived from an EMBL/GenBank/DDBJ whole genome shotgun (WGS) entry which is preliminary data.</text>
</comment>
<evidence type="ECO:0000259" key="2">
    <source>
        <dbReference type="SMART" id="SM01007"/>
    </source>
</evidence>
<dbReference type="Pfam" id="PF00596">
    <property type="entry name" value="Aldolase_II"/>
    <property type="match status" value="1"/>
</dbReference>
<dbReference type="GO" id="GO:0005856">
    <property type="term" value="C:cytoskeleton"/>
    <property type="evidence" value="ECO:0007669"/>
    <property type="project" value="TreeGrafter"/>
</dbReference>
<dbReference type="EMBL" id="BNCI01000001">
    <property type="protein sequence ID" value="GHF20579.1"/>
    <property type="molecule type" value="Genomic_DNA"/>
</dbReference>
<gene>
    <name evidence="3" type="ORF">GCM10017044_14330</name>
</gene>
<dbReference type="InterPro" id="IPR036409">
    <property type="entry name" value="Aldolase_II/adducin_N_sf"/>
</dbReference>